<feature type="transmembrane region" description="Helical" evidence="6">
    <location>
        <begin position="439"/>
        <end position="464"/>
    </location>
</feature>
<feature type="transmembrane region" description="Helical" evidence="6">
    <location>
        <begin position="36"/>
        <end position="56"/>
    </location>
</feature>
<feature type="transmembrane region" description="Helical" evidence="6">
    <location>
        <begin position="318"/>
        <end position="344"/>
    </location>
</feature>
<comment type="subcellular location">
    <subcellularLocation>
        <location evidence="1">Cell membrane</location>
        <topology evidence="1">Multi-pass membrane protein</topology>
    </subcellularLocation>
</comment>
<dbReference type="InterPro" id="IPR003838">
    <property type="entry name" value="ABC3_permease_C"/>
</dbReference>
<feature type="transmembrane region" description="Helical" evidence="6">
    <location>
        <begin position="820"/>
        <end position="846"/>
    </location>
</feature>
<comment type="caution">
    <text evidence="9">The sequence shown here is derived from an EMBL/GenBank/DDBJ whole genome shotgun (WGS) entry which is preliminary data.</text>
</comment>
<accession>A0A125NVV7</accession>
<feature type="transmembrane region" description="Helical" evidence="6">
    <location>
        <begin position="736"/>
        <end position="756"/>
    </location>
</feature>
<dbReference type="PANTHER" id="PTHR30287">
    <property type="entry name" value="MEMBRANE COMPONENT OF PREDICTED ABC SUPERFAMILY METABOLITE UPTAKE TRANSPORTER"/>
    <property type="match status" value="1"/>
</dbReference>
<organism evidence="9 10">
    <name type="scientific">Hyphomicrobium sulfonivorans</name>
    <dbReference type="NCBI Taxonomy" id="121290"/>
    <lineage>
        <taxon>Bacteria</taxon>
        <taxon>Pseudomonadati</taxon>
        <taxon>Pseudomonadota</taxon>
        <taxon>Alphaproteobacteria</taxon>
        <taxon>Hyphomicrobiales</taxon>
        <taxon>Hyphomicrobiaceae</taxon>
        <taxon>Hyphomicrobium</taxon>
    </lineage>
</organism>
<dbReference type="GO" id="GO:0005886">
    <property type="term" value="C:plasma membrane"/>
    <property type="evidence" value="ECO:0007669"/>
    <property type="project" value="UniProtKB-SubCell"/>
</dbReference>
<dbReference type="PATRIC" id="fig|121290.4.peg.1240"/>
<evidence type="ECO:0000256" key="2">
    <source>
        <dbReference type="ARBA" id="ARBA00022475"/>
    </source>
</evidence>
<feature type="transmembrane region" description="Helical" evidence="6">
    <location>
        <begin position="785"/>
        <end position="808"/>
    </location>
</feature>
<dbReference type="RefSeq" id="WP_068459772.1">
    <property type="nucleotide sequence ID" value="NZ_LMTR01000027.1"/>
</dbReference>
<evidence type="ECO:0000256" key="1">
    <source>
        <dbReference type="ARBA" id="ARBA00004651"/>
    </source>
</evidence>
<keyword evidence="3 6" id="KW-0812">Transmembrane</keyword>
<protein>
    <submittedName>
        <fullName evidence="9">Putative ABC transporter, permease protein</fullName>
    </submittedName>
</protein>
<dbReference type="Pfam" id="PF12704">
    <property type="entry name" value="MacB_PCD"/>
    <property type="match status" value="1"/>
</dbReference>
<dbReference type="InterPro" id="IPR025857">
    <property type="entry name" value="MacB_PCD"/>
</dbReference>
<dbReference type="AlphaFoldDB" id="A0A125NVV7"/>
<evidence type="ECO:0000313" key="9">
    <source>
        <dbReference type="EMBL" id="KWT71099.1"/>
    </source>
</evidence>
<feature type="transmembrane region" description="Helical" evidence="6">
    <location>
        <begin position="274"/>
        <end position="298"/>
    </location>
</feature>
<name>A0A125NVV7_HYPSL</name>
<dbReference type="PANTHER" id="PTHR30287:SF1">
    <property type="entry name" value="INNER MEMBRANE PROTEIN"/>
    <property type="match status" value="1"/>
</dbReference>
<evidence type="ECO:0000259" key="7">
    <source>
        <dbReference type="Pfam" id="PF02687"/>
    </source>
</evidence>
<evidence type="ECO:0000256" key="4">
    <source>
        <dbReference type="ARBA" id="ARBA00022989"/>
    </source>
</evidence>
<evidence type="ECO:0000259" key="8">
    <source>
        <dbReference type="Pfam" id="PF12704"/>
    </source>
</evidence>
<feature type="transmembrane region" description="Helical" evidence="6">
    <location>
        <begin position="410"/>
        <end position="433"/>
    </location>
</feature>
<evidence type="ECO:0000256" key="6">
    <source>
        <dbReference type="SAM" id="Phobius"/>
    </source>
</evidence>
<gene>
    <name evidence="9" type="ORF">APY04_0761</name>
</gene>
<reference evidence="9 10" key="1">
    <citation type="submission" date="2015-10" db="EMBL/GenBank/DDBJ databases">
        <title>Transcriptomic analysis of a linuron degrading triple-species bacterial consortium.</title>
        <authorList>
            <person name="Albers P."/>
        </authorList>
    </citation>
    <scope>NUCLEOTIDE SEQUENCE [LARGE SCALE GENOMIC DNA]</scope>
    <source>
        <strain evidence="9 10">WDL6</strain>
    </source>
</reference>
<dbReference type="Pfam" id="PF02687">
    <property type="entry name" value="FtsX"/>
    <property type="match status" value="2"/>
</dbReference>
<dbReference type="InterPro" id="IPR038766">
    <property type="entry name" value="Membrane_comp_ABC_pdt"/>
</dbReference>
<dbReference type="EMBL" id="LMTR01000027">
    <property type="protein sequence ID" value="KWT71099.1"/>
    <property type="molecule type" value="Genomic_DNA"/>
</dbReference>
<keyword evidence="2" id="KW-1003">Cell membrane</keyword>
<keyword evidence="5 6" id="KW-0472">Membrane</keyword>
<feature type="domain" description="MacB-like periplasmic core" evidence="8">
    <location>
        <begin position="40"/>
        <end position="239"/>
    </location>
</feature>
<evidence type="ECO:0000256" key="3">
    <source>
        <dbReference type="ARBA" id="ARBA00022692"/>
    </source>
</evidence>
<evidence type="ECO:0000256" key="5">
    <source>
        <dbReference type="ARBA" id="ARBA00023136"/>
    </source>
</evidence>
<dbReference type="Proteomes" id="UP000059074">
    <property type="component" value="Unassembled WGS sequence"/>
</dbReference>
<keyword evidence="4 6" id="KW-1133">Transmembrane helix</keyword>
<dbReference type="STRING" id="121290.APY04_0761"/>
<feature type="domain" description="ABC3 transporter permease C-terminal" evidence="7">
    <location>
        <begin position="277"/>
        <end position="391"/>
    </location>
</feature>
<keyword evidence="10" id="KW-1185">Reference proteome</keyword>
<evidence type="ECO:0000313" key="10">
    <source>
        <dbReference type="Proteomes" id="UP000059074"/>
    </source>
</evidence>
<sequence>MTATETLVAPIGARRRTLPLLFGIAARELRSGISGFRIFIACVALGVMVITGVGAVSDALRTGFESQGEALLGGDLTLTRTHERSQGEEREKIDSLGWVSETATMRTMARRPDGGDQALAELKSVDEAYPLVGEVELEDGRELYEALSEGAVVDPTLLERLKLQVGDEIEIGAIKLKIASALKAEPDGLTDRLTFGPRVFISDATLEQSELLKPGTLVRWRYAVKLEDGNVSDAALAGMKPKIEAMLPEAGFTVMDRREPSPRISRTLDRLREFLTFIGLTALLVGGVGIANAVATFIDKRRKVIATMKSIGATSRMVLGIFLVEVLAVAAVGVVIGLVLGLLLPYGLNALFGGLLPIEAKMSVSTLSIVTALVYGFGVALLFTLWPLGRVERVSASMLFRDEVAPDKRWPSATMMAATFAIALALAGFALLTSDSTRIAFSFIGGLIVVFAVFHALGVAITWAARRVRRPRQPELALAIANIGAPGGLTRSVVLSLGAGLSLLVAVALADASLVRELQDGLPTRAPDYFMIDVPKDDMAAVDALLKEKLPGTVVDAEPMLRGRLVRLKDKPVEEFKLAPEDEWVLSGDRGLSYAEDVPKGSRLVDGEWWPKDYAGEPLVSFEARLAEKLGLKIGDEVTVNVLGRNVTAKIASTRAVKWENLSINFVMVFSPNTLAGAPHNLLATVTLPENTSPAAENAAMRAMGHDYPSVTAIRVKDMLSKVGSIFTQVMTAVRGAGSLTLLAGALVLAGALATAQRRRILEAVILKTLGATRRRILTAHFAEYLVLATVTALVAAVVGSIAAALVVTQIMKVSFSFSLGAVGLALGLSMALVFIFGSAGTWAVLRAPPVPYLRSE</sequence>
<feature type="transmembrane region" description="Helical" evidence="6">
    <location>
        <begin position="476"/>
        <end position="509"/>
    </location>
</feature>
<feature type="transmembrane region" description="Helical" evidence="6">
    <location>
        <begin position="364"/>
        <end position="389"/>
    </location>
</feature>
<proteinExistence type="predicted"/>
<feature type="domain" description="ABC3 transporter permease C-terminal" evidence="7">
    <location>
        <begin position="739"/>
        <end position="850"/>
    </location>
</feature>